<keyword evidence="1" id="KW-1133">Transmembrane helix</keyword>
<organism evidence="2 3">
    <name type="scientific">Eshraghiella crossota DSM 2876</name>
    <dbReference type="NCBI Taxonomy" id="511680"/>
    <lineage>
        <taxon>Bacteria</taxon>
        <taxon>Bacillati</taxon>
        <taxon>Bacillota</taxon>
        <taxon>Clostridia</taxon>
        <taxon>Lachnospirales</taxon>
        <taxon>Lachnospiraceae</taxon>
        <taxon>Eshraghiella</taxon>
    </lineage>
</organism>
<name>D4RXD9_9FIRM</name>
<dbReference type="AlphaFoldDB" id="D4RXD9"/>
<comment type="caution">
    <text evidence="2">The sequence shown here is derived from an EMBL/GenBank/DDBJ whole genome shotgun (WGS) entry which is preliminary data.</text>
</comment>
<feature type="transmembrane region" description="Helical" evidence="1">
    <location>
        <begin position="214"/>
        <end position="241"/>
    </location>
</feature>
<accession>D4RXD9</accession>
<keyword evidence="3" id="KW-1185">Reference proteome</keyword>
<keyword evidence="1" id="KW-0472">Membrane</keyword>
<sequence length="322" mass="32621">MSGAGMLCMQMISKIRVAEAPVVMIAAHRFHGIEAAVLAALIAAVLAGIAVMEAQAAVLAEVIRVVRIHCAHPLGAVGVALAALLAQLAGLAELVLVLLIRDPAVAARADVIIPLGAFHAGLTIRTAAVLGVDLAALLAQTAVLATLLGQQAFLALLTGRVAINAVDDAGIIVVHALVHRAEAAVAQRAVHRVAVIVCAVIAEAAGVADGYGAARALIAVAAQLIILADVALGAGGAVLFLHALRALVALLAPVGRISKAHTAVVTMSFNPALVVAINGAEQAVTHIITAKMVVVAVRTIETVVVVVPKGMDGNRHTRNHCQ</sequence>
<feature type="transmembrane region" description="Helical" evidence="1">
    <location>
        <begin position="189"/>
        <end position="208"/>
    </location>
</feature>
<evidence type="ECO:0000313" key="3">
    <source>
        <dbReference type="Proteomes" id="UP000006238"/>
    </source>
</evidence>
<proteinExistence type="predicted"/>
<evidence type="ECO:0000256" key="1">
    <source>
        <dbReference type="SAM" id="Phobius"/>
    </source>
</evidence>
<evidence type="ECO:0000313" key="2">
    <source>
        <dbReference type="EMBL" id="EFF69301.1"/>
    </source>
</evidence>
<gene>
    <name evidence="2" type="ORF">BUTYVIB_00490</name>
</gene>
<protein>
    <submittedName>
        <fullName evidence="2">Uncharacterized protein</fullName>
    </submittedName>
</protein>
<keyword evidence="1" id="KW-0812">Transmembrane</keyword>
<reference evidence="2 3" key="1">
    <citation type="submission" date="2010-02" db="EMBL/GenBank/DDBJ databases">
        <authorList>
            <person name="Weinstock G."/>
            <person name="Sodergren E."/>
            <person name="Clifton S."/>
            <person name="Fulton L."/>
            <person name="Fulton B."/>
            <person name="Courtney L."/>
            <person name="Fronick C."/>
            <person name="Harrison M."/>
            <person name="Strong C."/>
            <person name="Farmer C."/>
            <person name="Delahaunty K."/>
            <person name="Markovic C."/>
            <person name="Hall O."/>
            <person name="Minx P."/>
            <person name="Tomlinson C."/>
            <person name="Mitreva M."/>
            <person name="Nelson J."/>
            <person name="Hou S."/>
            <person name="Wollam A."/>
            <person name="Pepin K.H."/>
            <person name="Johnson M."/>
            <person name="Bhonagiri V."/>
            <person name="Zhang X."/>
            <person name="Suruliraj S."/>
            <person name="Warren W."/>
            <person name="Chinwalla A."/>
            <person name="Mardis E.R."/>
            <person name="Wilson R.K."/>
        </authorList>
    </citation>
    <scope>NUCLEOTIDE SEQUENCE [LARGE SCALE GENOMIC DNA]</scope>
    <source>
        <strain evidence="2 3">DSM 2876</strain>
    </source>
</reference>
<dbReference type="EMBL" id="ABWN01000019">
    <property type="protein sequence ID" value="EFF69301.1"/>
    <property type="molecule type" value="Genomic_DNA"/>
</dbReference>
<dbReference type="HOGENOM" id="CLU_862446_0_0_9"/>
<feature type="transmembrane region" description="Helical" evidence="1">
    <location>
        <begin position="76"/>
        <end position="99"/>
    </location>
</feature>
<dbReference type="Proteomes" id="UP000006238">
    <property type="component" value="Unassembled WGS sequence"/>
</dbReference>